<name>A0A1T5FX78_9FLAO</name>
<reference evidence="2 3" key="1">
    <citation type="submission" date="2017-02" db="EMBL/GenBank/DDBJ databases">
        <authorList>
            <person name="Peterson S.W."/>
        </authorList>
    </citation>
    <scope>NUCLEOTIDE SEQUENCE [LARGE SCALE GENOMIC DNA]</scope>
    <source>
        <strain evidence="2 3">DSM 22323</strain>
    </source>
</reference>
<sequence>MEAASFDRSEAAERSGADRAEGKDTADSPTLALLGAAKT</sequence>
<dbReference type="AlphaFoldDB" id="A0A1T5FX78"/>
<feature type="region of interest" description="Disordered" evidence="1">
    <location>
        <begin position="1"/>
        <end position="39"/>
    </location>
</feature>
<dbReference type="Proteomes" id="UP000191112">
    <property type="component" value="Unassembled WGS sequence"/>
</dbReference>
<evidence type="ECO:0000256" key="1">
    <source>
        <dbReference type="SAM" id="MobiDB-lite"/>
    </source>
</evidence>
<protein>
    <submittedName>
        <fullName evidence="2">Uncharacterized protein</fullName>
    </submittedName>
</protein>
<dbReference type="EMBL" id="FUYZ01000008">
    <property type="protein sequence ID" value="SKC00769.1"/>
    <property type="molecule type" value="Genomic_DNA"/>
</dbReference>
<dbReference type="STRING" id="619805.SAMN05660477_02395"/>
<evidence type="ECO:0000313" key="2">
    <source>
        <dbReference type="EMBL" id="SKC00769.1"/>
    </source>
</evidence>
<feature type="compositionally biased region" description="Basic and acidic residues" evidence="1">
    <location>
        <begin position="1"/>
        <end position="26"/>
    </location>
</feature>
<proteinExistence type="predicted"/>
<evidence type="ECO:0000313" key="3">
    <source>
        <dbReference type="Proteomes" id="UP000191112"/>
    </source>
</evidence>
<accession>A0A1T5FX78</accession>
<organism evidence="2 3">
    <name type="scientific">Soonwooa buanensis</name>
    <dbReference type="NCBI Taxonomy" id="619805"/>
    <lineage>
        <taxon>Bacteria</taxon>
        <taxon>Pseudomonadati</taxon>
        <taxon>Bacteroidota</taxon>
        <taxon>Flavobacteriia</taxon>
        <taxon>Flavobacteriales</taxon>
        <taxon>Weeksellaceae</taxon>
        <taxon>Chryseobacterium group</taxon>
        <taxon>Soonwooa</taxon>
    </lineage>
</organism>
<gene>
    <name evidence="2" type="ORF">SAMN05660477_02395</name>
</gene>
<keyword evidence="3" id="KW-1185">Reference proteome</keyword>